<evidence type="ECO:0000256" key="2">
    <source>
        <dbReference type="ARBA" id="ARBA00008814"/>
    </source>
</evidence>
<sequence length="336" mass="35883">MTQKNAVGHQFSRRRMLAVGVVGLGVFALGGCGRNGVTQQFDEAEFSVTVEGKFGNTVLSHRPERVVTVGYGVDTDTAVALGVVPVAVPRVSSTPSGFQPWTEAAFGGTRPEQFTVDGGVPFERIASFNPDLILAINDYKLDEHHATLAAIAPLLSYATGPNLDRWQDTTRRVGHALGRDDQAQQRITETERKISQVRDASPLPGKTFTVSSVSESGQIHTKSDPNDVLVSSLAQFGLQLSPRVLALPTSGTLGIATVSQENLDVIDADLTLVSYGSAVHRQAFEATALFGELNSVRRGGYVALDSVEAQALAFPSVLSINHTADHIVPRLAEALR</sequence>
<keyword evidence="4" id="KW-0732">Signal</keyword>
<gene>
    <name evidence="6" type="ORF">LX83_000139</name>
</gene>
<accession>A0AAE3G9D5</accession>
<protein>
    <submittedName>
        <fullName evidence="6">Iron complex transport system substrate-binding protein</fullName>
    </submittedName>
</protein>
<dbReference type="GO" id="GO:1901678">
    <property type="term" value="P:iron coordination entity transport"/>
    <property type="evidence" value="ECO:0007669"/>
    <property type="project" value="UniProtKB-ARBA"/>
</dbReference>
<dbReference type="PROSITE" id="PS51257">
    <property type="entry name" value="PROKAR_LIPOPROTEIN"/>
    <property type="match status" value="1"/>
</dbReference>
<evidence type="ECO:0000256" key="1">
    <source>
        <dbReference type="ARBA" id="ARBA00004196"/>
    </source>
</evidence>
<dbReference type="EMBL" id="JAMTCK010000001">
    <property type="protein sequence ID" value="MCP2163299.1"/>
    <property type="molecule type" value="Genomic_DNA"/>
</dbReference>
<keyword evidence="3" id="KW-0813">Transport</keyword>
<evidence type="ECO:0000256" key="4">
    <source>
        <dbReference type="ARBA" id="ARBA00022729"/>
    </source>
</evidence>
<name>A0AAE3G9D5_9PSEU</name>
<dbReference type="Gene3D" id="3.40.50.1980">
    <property type="entry name" value="Nitrogenase molybdenum iron protein domain"/>
    <property type="match status" value="2"/>
</dbReference>
<evidence type="ECO:0000313" key="7">
    <source>
        <dbReference type="Proteomes" id="UP001206128"/>
    </source>
</evidence>
<evidence type="ECO:0000256" key="3">
    <source>
        <dbReference type="ARBA" id="ARBA00022448"/>
    </source>
</evidence>
<comment type="caution">
    <text evidence="6">The sequence shown here is derived from an EMBL/GenBank/DDBJ whole genome shotgun (WGS) entry which is preliminary data.</text>
</comment>
<proteinExistence type="inferred from homology"/>
<dbReference type="GO" id="GO:0030288">
    <property type="term" value="C:outer membrane-bounded periplasmic space"/>
    <property type="evidence" value="ECO:0007669"/>
    <property type="project" value="TreeGrafter"/>
</dbReference>
<dbReference type="PROSITE" id="PS50983">
    <property type="entry name" value="FE_B12_PBP"/>
    <property type="match status" value="1"/>
</dbReference>
<reference evidence="6" key="1">
    <citation type="submission" date="2022-06" db="EMBL/GenBank/DDBJ databases">
        <title>Genomic Encyclopedia of Archaeal and Bacterial Type Strains, Phase II (KMG-II): from individual species to whole genera.</title>
        <authorList>
            <person name="Goeker M."/>
        </authorList>
    </citation>
    <scope>NUCLEOTIDE SEQUENCE</scope>
    <source>
        <strain evidence="6">DSM 43935</strain>
    </source>
</reference>
<comment type="subcellular location">
    <subcellularLocation>
        <location evidence="1">Cell envelope</location>
    </subcellularLocation>
</comment>
<dbReference type="Pfam" id="PF01497">
    <property type="entry name" value="Peripla_BP_2"/>
    <property type="match status" value="1"/>
</dbReference>
<evidence type="ECO:0000313" key="6">
    <source>
        <dbReference type="EMBL" id="MCP2163299.1"/>
    </source>
</evidence>
<evidence type="ECO:0000259" key="5">
    <source>
        <dbReference type="PROSITE" id="PS50983"/>
    </source>
</evidence>
<comment type="similarity">
    <text evidence="2">Belongs to the bacterial solute-binding protein 8 family.</text>
</comment>
<dbReference type="AlphaFoldDB" id="A0AAE3G9D5"/>
<keyword evidence="7" id="KW-1185">Reference proteome</keyword>
<dbReference type="PANTHER" id="PTHR30532">
    <property type="entry name" value="IRON III DICITRATE-BINDING PERIPLASMIC PROTEIN"/>
    <property type="match status" value="1"/>
</dbReference>
<dbReference type="Proteomes" id="UP001206128">
    <property type="component" value="Unassembled WGS sequence"/>
</dbReference>
<dbReference type="InterPro" id="IPR002491">
    <property type="entry name" value="ABC_transptr_periplasmic_BD"/>
</dbReference>
<dbReference type="SUPFAM" id="SSF53807">
    <property type="entry name" value="Helical backbone' metal receptor"/>
    <property type="match status" value="1"/>
</dbReference>
<dbReference type="InterPro" id="IPR051313">
    <property type="entry name" value="Bact_iron-sidero_bind"/>
</dbReference>
<dbReference type="PANTHER" id="PTHR30532:SF24">
    <property type="entry name" value="FERRIC ENTEROBACTIN-BINDING PERIPLASMIC PROTEIN FEPB"/>
    <property type="match status" value="1"/>
</dbReference>
<organism evidence="6 7">
    <name type="scientific">Goodfellowiella coeruleoviolacea</name>
    <dbReference type="NCBI Taxonomy" id="334858"/>
    <lineage>
        <taxon>Bacteria</taxon>
        <taxon>Bacillati</taxon>
        <taxon>Actinomycetota</taxon>
        <taxon>Actinomycetes</taxon>
        <taxon>Pseudonocardiales</taxon>
        <taxon>Pseudonocardiaceae</taxon>
        <taxon>Goodfellowiella</taxon>
    </lineage>
</organism>
<feature type="domain" description="Fe/B12 periplasmic-binding" evidence="5">
    <location>
        <begin position="66"/>
        <end position="335"/>
    </location>
</feature>